<name>A0A7W8YQ57_9SPHI</name>
<evidence type="ECO:0008006" key="4">
    <source>
        <dbReference type="Google" id="ProtNLM"/>
    </source>
</evidence>
<feature type="transmembrane region" description="Helical" evidence="1">
    <location>
        <begin position="12"/>
        <end position="30"/>
    </location>
</feature>
<dbReference type="Proteomes" id="UP000537718">
    <property type="component" value="Unassembled WGS sequence"/>
</dbReference>
<keyword evidence="1" id="KW-0812">Transmembrane</keyword>
<dbReference type="PROSITE" id="PS51257">
    <property type="entry name" value="PROKAR_LIPOPROTEIN"/>
    <property type="match status" value="1"/>
</dbReference>
<dbReference type="AlphaFoldDB" id="A0A7W8YQ57"/>
<comment type="caution">
    <text evidence="2">The sequence shown here is derived from an EMBL/GenBank/DDBJ whole genome shotgun (WGS) entry which is preliminary data.</text>
</comment>
<accession>A0A7W8YQ57</accession>
<evidence type="ECO:0000313" key="3">
    <source>
        <dbReference type="Proteomes" id="UP000537718"/>
    </source>
</evidence>
<reference evidence="2 3" key="1">
    <citation type="submission" date="2020-08" db="EMBL/GenBank/DDBJ databases">
        <title>Genomic Encyclopedia of Type Strains, Phase IV (KMG-V): Genome sequencing to study the core and pangenomes of soil and plant-associated prokaryotes.</title>
        <authorList>
            <person name="Whitman W."/>
        </authorList>
    </citation>
    <scope>NUCLEOTIDE SEQUENCE [LARGE SCALE GENOMIC DNA]</scope>
    <source>
        <strain evidence="2 3">MP7CTX6</strain>
    </source>
</reference>
<sequence>MPCSNRKNILRHLRSLPVVFQLSIVLFSLISCNRKINFEKNKWDETTDPVFPSVYRPQMLEDLTTNHKLIGLSYKELVNFLGSPDYKELNSIVYNIVVDYGSDIDPVYYKKMEFSYSKDSVITSFRIMEWKK</sequence>
<evidence type="ECO:0000313" key="2">
    <source>
        <dbReference type="EMBL" id="MBB5619773.1"/>
    </source>
</evidence>
<keyword evidence="1" id="KW-1133">Transmembrane helix</keyword>
<keyword evidence="1" id="KW-0472">Membrane</keyword>
<protein>
    <recommendedName>
        <fullName evidence="4">Lipoprotein SmpA/OmlA domain-containing protein</fullName>
    </recommendedName>
</protein>
<dbReference type="EMBL" id="JACHCF010000002">
    <property type="protein sequence ID" value="MBB5619773.1"/>
    <property type="molecule type" value="Genomic_DNA"/>
</dbReference>
<evidence type="ECO:0000256" key="1">
    <source>
        <dbReference type="SAM" id="Phobius"/>
    </source>
</evidence>
<gene>
    <name evidence="2" type="ORF">HDE69_000811</name>
</gene>
<organism evidence="2 3">
    <name type="scientific">Pedobacter cryoconitis</name>
    <dbReference type="NCBI Taxonomy" id="188932"/>
    <lineage>
        <taxon>Bacteria</taxon>
        <taxon>Pseudomonadati</taxon>
        <taxon>Bacteroidota</taxon>
        <taxon>Sphingobacteriia</taxon>
        <taxon>Sphingobacteriales</taxon>
        <taxon>Sphingobacteriaceae</taxon>
        <taxon>Pedobacter</taxon>
    </lineage>
</organism>
<proteinExistence type="predicted"/>